<dbReference type="RefSeq" id="WP_120140920.1">
    <property type="nucleotide sequence ID" value="NZ_CP023671.1"/>
</dbReference>
<evidence type="ECO:0000313" key="6">
    <source>
        <dbReference type="Proteomes" id="UP001055437"/>
    </source>
</evidence>
<feature type="domain" description="F5/8 type C" evidence="2">
    <location>
        <begin position="171"/>
        <end position="265"/>
    </location>
</feature>
<proteinExistence type="predicted"/>
<reference evidence="3 5" key="1">
    <citation type="submission" date="2017-09" db="EMBL/GenBank/DDBJ databases">
        <authorList>
            <person name="Thomas P."/>
            <person name="Seyboldt C."/>
        </authorList>
    </citation>
    <scope>NUCLEOTIDE SEQUENCE [LARGE SCALE GENOMIC DNA]</scope>
    <source>
        <strain evidence="3 5">DSM 7534</strain>
    </source>
</reference>
<keyword evidence="1" id="KW-0378">Hydrolase</keyword>
<dbReference type="EMBL" id="CP023671">
    <property type="protein sequence ID" value="AYE35195.1"/>
    <property type="molecule type" value="Genomic_DNA"/>
</dbReference>
<dbReference type="SUPFAM" id="SSF49785">
    <property type="entry name" value="Galactose-binding domain-like"/>
    <property type="match status" value="1"/>
</dbReference>
<evidence type="ECO:0000313" key="3">
    <source>
        <dbReference type="EMBL" id="AYE35195.1"/>
    </source>
</evidence>
<dbReference type="InterPro" id="IPR000421">
    <property type="entry name" value="FA58C"/>
</dbReference>
<evidence type="ECO:0000256" key="1">
    <source>
        <dbReference type="ARBA" id="ARBA00023295"/>
    </source>
</evidence>
<evidence type="ECO:0000259" key="2">
    <source>
        <dbReference type="PROSITE" id="PS50022"/>
    </source>
</evidence>
<dbReference type="KEGG" id="csep:CP523_12615"/>
<evidence type="ECO:0000313" key="4">
    <source>
        <dbReference type="EMBL" id="USS01792.1"/>
    </source>
</evidence>
<dbReference type="PANTHER" id="PTHR13246">
    <property type="entry name" value="ENDO BETA N-ACETYLGLUCOSAMINIDASE"/>
    <property type="match status" value="1"/>
</dbReference>
<dbReference type="Proteomes" id="UP000280586">
    <property type="component" value="Chromosome"/>
</dbReference>
<dbReference type="PROSITE" id="PS50022">
    <property type="entry name" value="FA58C_3"/>
    <property type="match status" value="1"/>
</dbReference>
<reference evidence="4" key="2">
    <citation type="submission" date="2022-06" db="EMBL/GenBank/DDBJ databases">
        <authorList>
            <person name="Holder M.E."/>
            <person name="Ajami N.J."/>
            <person name="Petrosino J.F."/>
        </authorList>
    </citation>
    <scope>NUCLEOTIDE SEQUENCE</scope>
    <source>
        <strain evidence="4">RMA 8861</strain>
    </source>
</reference>
<dbReference type="EMBL" id="CP099799">
    <property type="protein sequence ID" value="USS01792.1"/>
    <property type="molecule type" value="Genomic_DNA"/>
</dbReference>
<gene>
    <name evidence="3" type="ORF">CP523_12615</name>
    <name evidence="4" type="ORF">NH397_05000</name>
</gene>
<dbReference type="PANTHER" id="PTHR13246:SF1">
    <property type="entry name" value="CYTOSOLIC ENDO-BETA-N-ACETYLGLUCOSAMINIDASE"/>
    <property type="match status" value="1"/>
</dbReference>
<protein>
    <submittedName>
        <fullName evidence="4">Discoidin domain-containing protein</fullName>
    </submittedName>
</protein>
<keyword evidence="1" id="KW-0326">Glycosidase</keyword>
<keyword evidence="6" id="KW-1185">Reference proteome</keyword>
<dbReference type="Pfam" id="PF00754">
    <property type="entry name" value="F5_F8_type_C"/>
    <property type="match status" value="1"/>
</dbReference>
<accession>A0A9N7JNL3</accession>
<dbReference type="InterPro" id="IPR032979">
    <property type="entry name" value="ENGase"/>
</dbReference>
<dbReference type="Gene3D" id="2.60.120.260">
    <property type="entry name" value="Galactose-binding domain-like"/>
    <property type="match status" value="2"/>
</dbReference>
<sequence>MGNGYNFFVDGEKVSVMDWNNRSLADVMPAYRWIIENEGNNKLNLSIDFSTAYYGGNSIKFNGKLEGNKTSTIKLYSAELKLEKGVDFKTSAKSNKEVNLDLVLEFEDGTVETIKADKVIGEDWTTISYNVSKFADKVVRTISYKISSSEDISNLTLNLGNKTIEKAPHDITIDLRDVKTVSEVRIAHAEAGGEGPDMNIKEYIIETSLDGENFEEAVKVTKNVLGNTIHAFKATEARYVRFTAVKPTQGSDSATRIYEIEVRGLDSKL</sequence>
<evidence type="ECO:0000313" key="5">
    <source>
        <dbReference type="Proteomes" id="UP000280586"/>
    </source>
</evidence>
<dbReference type="AlphaFoldDB" id="A0A9N7JNL3"/>
<organism evidence="3 5">
    <name type="scientific">Clostridium septicum</name>
    <dbReference type="NCBI Taxonomy" id="1504"/>
    <lineage>
        <taxon>Bacteria</taxon>
        <taxon>Bacillati</taxon>
        <taxon>Bacillota</taxon>
        <taxon>Clostridia</taxon>
        <taxon>Eubacteriales</taxon>
        <taxon>Clostridiaceae</taxon>
        <taxon>Clostridium</taxon>
    </lineage>
</organism>
<dbReference type="InterPro" id="IPR008979">
    <property type="entry name" value="Galactose-bd-like_sf"/>
</dbReference>
<name>A0A9N7JNL3_CLOSE</name>
<dbReference type="Proteomes" id="UP001055437">
    <property type="component" value="Chromosome"/>
</dbReference>
<dbReference type="GeneID" id="303561530"/>
<dbReference type="GO" id="GO:0033925">
    <property type="term" value="F:mannosyl-glycoprotein endo-beta-N-acetylglucosaminidase activity"/>
    <property type="evidence" value="ECO:0007669"/>
    <property type="project" value="InterPro"/>
</dbReference>